<dbReference type="AlphaFoldDB" id="A0A915JD07"/>
<keyword evidence="2" id="KW-1185">Reference proteome</keyword>
<reference evidence="3" key="1">
    <citation type="submission" date="2022-11" db="UniProtKB">
        <authorList>
            <consortium name="WormBaseParasite"/>
        </authorList>
    </citation>
    <scope>IDENTIFICATION</scope>
</reference>
<dbReference type="Proteomes" id="UP000887565">
    <property type="component" value="Unplaced"/>
</dbReference>
<protein>
    <submittedName>
        <fullName evidence="3">Uncharacterized protein</fullName>
    </submittedName>
</protein>
<evidence type="ECO:0000313" key="3">
    <source>
        <dbReference type="WBParaSite" id="nRc.2.0.1.t24393-RA"/>
    </source>
</evidence>
<feature type="region of interest" description="Disordered" evidence="1">
    <location>
        <begin position="60"/>
        <end position="143"/>
    </location>
</feature>
<evidence type="ECO:0000313" key="2">
    <source>
        <dbReference type="Proteomes" id="UP000887565"/>
    </source>
</evidence>
<organism evidence="2 3">
    <name type="scientific">Romanomermis culicivorax</name>
    <name type="common">Nematode worm</name>
    <dbReference type="NCBI Taxonomy" id="13658"/>
    <lineage>
        <taxon>Eukaryota</taxon>
        <taxon>Metazoa</taxon>
        <taxon>Ecdysozoa</taxon>
        <taxon>Nematoda</taxon>
        <taxon>Enoplea</taxon>
        <taxon>Dorylaimia</taxon>
        <taxon>Mermithida</taxon>
        <taxon>Mermithoidea</taxon>
        <taxon>Mermithidae</taxon>
        <taxon>Romanomermis</taxon>
    </lineage>
</organism>
<feature type="compositionally biased region" description="Basic and acidic residues" evidence="1">
    <location>
        <begin position="67"/>
        <end position="82"/>
    </location>
</feature>
<sequence>MQQPVNFDPSAAVGYGYMGYPSTASAKNMGPYMINQPVYGVQHQPQSINALSTIAAPIPAANTPQAKETRDKKLDAKHEAKPKAMTAQSALGAPKTESSATTGNKPDVNGKVAGAAHPRSEIGTNATAVRPGPTAAGYPASFM</sequence>
<dbReference type="WBParaSite" id="nRc.2.0.1.t24393-RA">
    <property type="protein sequence ID" value="nRc.2.0.1.t24393-RA"/>
    <property type="gene ID" value="nRc.2.0.1.g24393"/>
</dbReference>
<proteinExistence type="predicted"/>
<evidence type="ECO:0000256" key="1">
    <source>
        <dbReference type="SAM" id="MobiDB-lite"/>
    </source>
</evidence>
<accession>A0A915JD07</accession>
<name>A0A915JD07_ROMCU</name>